<feature type="compositionally biased region" description="Low complexity" evidence="1">
    <location>
        <begin position="1"/>
        <end position="18"/>
    </location>
</feature>
<reference evidence="3" key="1">
    <citation type="submission" date="2016-10" db="EMBL/GenBank/DDBJ databases">
        <authorList>
            <person name="Varghese N."/>
            <person name="Submissions S."/>
        </authorList>
    </citation>
    <scope>NUCLEOTIDE SEQUENCE [LARGE SCALE GENOMIC DNA]</scope>
    <source>
        <strain evidence="3">DSM 17453</strain>
    </source>
</reference>
<dbReference type="Proteomes" id="UP000199450">
    <property type="component" value="Unassembled WGS sequence"/>
</dbReference>
<dbReference type="EMBL" id="FOBV01000008">
    <property type="protein sequence ID" value="SEM90496.1"/>
    <property type="molecule type" value="Genomic_DNA"/>
</dbReference>
<dbReference type="AlphaFoldDB" id="A0A1H8C613"/>
<gene>
    <name evidence="2" type="ORF">SAMN05421856_10899</name>
</gene>
<dbReference type="RefSeq" id="WP_090001106.1">
    <property type="nucleotide sequence ID" value="NZ_FOBV01000008.1"/>
</dbReference>
<evidence type="ECO:0000313" key="3">
    <source>
        <dbReference type="Proteomes" id="UP000199450"/>
    </source>
</evidence>
<accession>A0A1H8C613</accession>
<evidence type="ECO:0000256" key="1">
    <source>
        <dbReference type="SAM" id="MobiDB-lite"/>
    </source>
</evidence>
<organism evidence="2 3">
    <name type="scientific">Chryseobacterium taichungense</name>
    <dbReference type="NCBI Taxonomy" id="295069"/>
    <lineage>
        <taxon>Bacteria</taxon>
        <taxon>Pseudomonadati</taxon>
        <taxon>Bacteroidota</taxon>
        <taxon>Flavobacteriia</taxon>
        <taxon>Flavobacteriales</taxon>
        <taxon>Weeksellaceae</taxon>
        <taxon>Chryseobacterium group</taxon>
        <taxon>Chryseobacterium</taxon>
    </lineage>
</organism>
<protein>
    <submittedName>
        <fullName evidence="2">Uncharacterized protein</fullName>
    </submittedName>
</protein>
<proteinExistence type="predicted"/>
<dbReference type="STRING" id="295069.SAMN05421856_10899"/>
<keyword evidence="3" id="KW-1185">Reference proteome</keyword>
<feature type="region of interest" description="Disordered" evidence="1">
    <location>
        <begin position="1"/>
        <end position="49"/>
    </location>
</feature>
<evidence type="ECO:0000313" key="2">
    <source>
        <dbReference type="EMBL" id="SEM90496.1"/>
    </source>
</evidence>
<name>A0A1H8C613_9FLAO</name>
<sequence length="71" mass="7889">MKENNSKNTKNRNTLKNNPMEIERINEDESGQLSGGFSEAVSEEPIREDGEITGNFFKCKCVVKPDAGTNP</sequence>